<dbReference type="AlphaFoldDB" id="A0A448Z2M9"/>
<sequence>MAKSIRSKCKRKNRSEFRQTIGNEFYQKNMKKVQDKLRECAETQTMSVESLERLSNALHTTTPEDSTAVEDAMMAGNQASILEKAKEHKGENKAPTKGAHKKSRKGKHKKATIVPEKKEKKRPRYFVQF</sequence>
<dbReference type="Pfam" id="PF10338">
    <property type="entry name" value="YBL028C_N"/>
    <property type="match status" value="1"/>
</dbReference>
<organism evidence="3 4">
    <name type="scientific">Pseudo-nitzschia multistriata</name>
    <dbReference type="NCBI Taxonomy" id="183589"/>
    <lineage>
        <taxon>Eukaryota</taxon>
        <taxon>Sar</taxon>
        <taxon>Stramenopiles</taxon>
        <taxon>Ochrophyta</taxon>
        <taxon>Bacillariophyta</taxon>
        <taxon>Bacillariophyceae</taxon>
        <taxon>Bacillariophycidae</taxon>
        <taxon>Bacillariales</taxon>
        <taxon>Bacillariaceae</taxon>
        <taxon>Pseudo-nitzschia</taxon>
    </lineage>
</organism>
<feature type="compositionally biased region" description="Basic residues" evidence="1">
    <location>
        <begin position="98"/>
        <end position="111"/>
    </location>
</feature>
<dbReference type="OrthoDB" id="45337at2759"/>
<feature type="compositionally biased region" description="Basic and acidic residues" evidence="1">
    <location>
        <begin position="83"/>
        <end position="94"/>
    </location>
</feature>
<accession>A0A448Z2M9</accession>
<dbReference type="EMBL" id="CAACVS010000083">
    <property type="protein sequence ID" value="VEU36292.1"/>
    <property type="molecule type" value="Genomic_DNA"/>
</dbReference>
<feature type="compositionally biased region" description="Basic residues" evidence="1">
    <location>
        <begin position="119"/>
        <end position="129"/>
    </location>
</feature>
<protein>
    <recommendedName>
        <fullName evidence="2">DUF2423 domain-containing protein</fullName>
    </recommendedName>
</protein>
<reference evidence="3 4" key="1">
    <citation type="submission" date="2019-01" db="EMBL/GenBank/DDBJ databases">
        <authorList>
            <person name="Ferrante I. M."/>
        </authorList>
    </citation>
    <scope>NUCLEOTIDE SEQUENCE [LARGE SCALE GENOMIC DNA]</scope>
    <source>
        <strain evidence="3 4">B856</strain>
    </source>
</reference>
<dbReference type="InterPro" id="IPR019434">
    <property type="entry name" value="DUF2423"/>
</dbReference>
<evidence type="ECO:0000259" key="2">
    <source>
        <dbReference type="Pfam" id="PF10338"/>
    </source>
</evidence>
<evidence type="ECO:0000313" key="4">
    <source>
        <dbReference type="Proteomes" id="UP000291116"/>
    </source>
</evidence>
<feature type="domain" description="DUF2423" evidence="2">
    <location>
        <begin position="1"/>
        <end position="42"/>
    </location>
</feature>
<feature type="region of interest" description="Disordered" evidence="1">
    <location>
        <begin position="78"/>
        <end position="129"/>
    </location>
</feature>
<evidence type="ECO:0000313" key="3">
    <source>
        <dbReference type="EMBL" id="VEU36292.1"/>
    </source>
</evidence>
<evidence type="ECO:0000256" key="1">
    <source>
        <dbReference type="SAM" id="MobiDB-lite"/>
    </source>
</evidence>
<gene>
    <name evidence="3" type="ORF">PSNMU_V1.4_AUG-EV-PASAV3_0030460</name>
</gene>
<dbReference type="Proteomes" id="UP000291116">
    <property type="component" value="Unassembled WGS sequence"/>
</dbReference>
<proteinExistence type="predicted"/>
<name>A0A448Z2M9_9STRA</name>
<keyword evidence="4" id="KW-1185">Reference proteome</keyword>